<dbReference type="SUPFAM" id="SSF50969">
    <property type="entry name" value="YVTN repeat-like/Quinoprotein amine dehydrogenase"/>
    <property type="match status" value="1"/>
</dbReference>
<reference evidence="1 2" key="1">
    <citation type="submission" date="2018-08" db="EMBL/GenBank/DDBJ databases">
        <title>A genome reference for cultivated species of the human gut microbiota.</title>
        <authorList>
            <person name="Zou Y."/>
            <person name="Xue W."/>
            <person name="Luo G."/>
        </authorList>
    </citation>
    <scope>NUCLEOTIDE SEQUENCE [LARGE SCALE GENOMIC DNA]</scope>
    <source>
        <strain evidence="1 2">AF14-6AC</strain>
    </source>
</reference>
<accession>A0A412W462</accession>
<sequence>MKIFYLLFLVFLFMSCAERGNEEKKVMILGATPEQIVELKGEELPIQELIPTSICRLDSFLVILNMEEEKIVRVYQADTYRFLGAFLEKGRGDDEVISCQEIWAAPWKGKMRLWLKAPQNFIGVVDLESSLTAGKPCWEKQYKFMDRGMADFLYRPVFVLNDSVFWISRAERPYDIIPNQNIRKNADGSIRILSMQGTTQVGGKNLYWLSYNYASATVLDSVWYTDYDDIRDFDQLFLGDEAMSPDRRRIAVAFRNMNQIILYDSKMQNFRWLTTDNELPLLNSSESFGENYSGVDCTDKTVFAYRAFPEDPRRPVKLGFSVEVFDWEGTFKFQLKLSHPLKYPFLDAEKGFLYATDEEDCIRKYDVRDFL</sequence>
<evidence type="ECO:0000313" key="1">
    <source>
        <dbReference type="EMBL" id="RGV18547.1"/>
    </source>
</evidence>
<evidence type="ECO:0008006" key="3">
    <source>
        <dbReference type="Google" id="ProtNLM"/>
    </source>
</evidence>
<comment type="caution">
    <text evidence="1">The sequence shown here is derived from an EMBL/GenBank/DDBJ whole genome shotgun (WGS) entry which is preliminary data.</text>
</comment>
<dbReference type="InterPro" id="IPR011044">
    <property type="entry name" value="Quino_amine_DH_bsu"/>
</dbReference>
<dbReference type="EMBL" id="QRYW01000057">
    <property type="protein sequence ID" value="RGV18547.1"/>
    <property type="molecule type" value="Genomic_DNA"/>
</dbReference>
<gene>
    <name evidence="1" type="ORF">DWW24_19590</name>
</gene>
<dbReference type="AlphaFoldDB" id="A0A412W462"/>
<evidence type="ECO:0000313" key="2">
    <source>
        <dbReference type="Proteomes" id="UP000283426"/>
    </source>
</evidence>
<protein>
    <recommendedName>
        <fullName evidence="3">DUF4221 domain-containing protein</fullName>
    </recommendedName>
</protein>
<proteinExistence type="predicted"/>
<organism evidence="1 2">
    <name type="scientific">Odoribacter splanchnicus</name>
    <dbReference type="NCBI Taxonomy" id="28118"/>
    <lineage>
        <taxon>Bacteria</taxon>
        <taxon>Pseudomonadati</taxon>
        <taxon>Bacteroidota</taxon>
        <taxon>Bacteroidia</taxon>
        <taxon>Bacteroidales</taxon>
        <taxon>Odoribacteraceae</taxon>
        <taxon>Odoribacter</taxon>
    </lineage>
</organism>
<dbReference type="RefSeq" id="WP_118108589.1">
    <property type="nucleotide sequence ID" value="NZ_QRYW01000057.1"/>
</dbReference>
<name>A0A412W462_9BACT</name>
<dbReference type="PROSITE" id="PS51257">
    <property type="entry name" value="PROKAR_LIPOPROTEIN"/>
    <property type="match status" value="1"/>
</dbReference>
<dbReference type="Proteomes" id="UP000283426">
    <property type="component" value="Unassembled WGS sequence"/>
</dbReference>